<evidence type="ECO:0000313" key="11">
    <source>
        <dbReference type="EMBL" id="GII81456.1"/>
    </source>
</evidence>
<keyword evidence="12" id="KW-1185">Reference proteome</keyword>
<evidence type="ECO:0000256" key="8">
    <source>
        <dbReference type="SAM" id="Phobius"/>
    </source>
</evidence>
<accession>A0A919R884</accession>
<feature type="region of interest" description="Disordered" evidence="7">
    <location>
        <begin position="1"/>
        <end position="31"/>
    </location>
</feature>
<dbReference type="EMBL" id="BOOU01000098">
    <property type="protein sequence ID" value="GII81456.1"/>
    <property type="molecule type" value="Genomic_DNA"/>
</dbReference>
<feature type="domain" description="MacB-like periplasmic core" evidence="10">
    <location>
        <begin position="51"/>
        <end position="261"/>
    </location>
</feature>
<evidence type="ECO:0000259" key="9">
    <source>
        <dbReference type="Pfam" id="PF02687"/>
    </source>
</evidence>
<dbReference type="InterPro" id="IPR050250">
    <property type="entry name" value="Macrolide_Exporter_MacB"/>
</dbReference>
<evidence type="ECO:0000256" key="4">
    <source>
        <dbReference type="ARBA" id="ARBA00022989"/>
    </source>
</evidence>
<feature type="transmembrane region" description="Helical" evidence="8">
    <location>
        <begin position="350"/>
        <end position="372"/>
    </location>
</feature>
<feature type="transmembrane region" description="Helical" evidence="8">
    <location>
        <begin position="297"/>
        <end position="322"/>
    </location>
</feature>
<keyword evidence="4 8" id="KW-1133">Transmembrane helix</keyword>
<comment type="subcellular location">
    <subcellularLocation>
        <location evidence="1">Cell membrane</location>
        <topology evidence="1">Multi-pass membrane protein</topology>
    </subcellularLocation>
</comment>
<evidence type="ECO:0000256" key="2">
    <source>
        <dbReference type="ARBA" id="ARBA00022475"/>
    </source>
</evidence>
<dbReference type="GO" id="GO:0022857">
    <property type="term" value="F:transmembrane transporter activity"/>
    <property type="evidence" value="ECO:0007669"/>
    <property type="project" value="TreeGrafter"/>
</dbReference>
<feature type="compositionally biased region" description="Pro residues" evidence="7">
    <location>
        <begin position="18"/>
        <end position="27"/>
    </location>
</feature>
<dbReference type="Pfam" id="PF02687">
    <property type="entry name" value="FtsX"/>
    <property type="match status" value="1"/>
</dbReference>
<protein>
    <submittedName>
        <fullName evidence="11">ABC transporter permease</fullName>
    </submittedName>
</protein>
<dbReference type="AlphaFoldDB" id="A0A919R884"/>
<keyword evidence="5 8" id="KW-0472">Membrane</keyword>
<evidence type="ECO:0000256" key="7">
    <source>
        <dbReference type="SAM" id="MobiDB-lite"/>
    </source>
</evidence>
<feature type="transmembrane region" description="Helical" evidence="8">
    <location>
        <begin position="384"/>
        <end position="406"/>
    </location>
</feature>
<evidence type="ECO:0000259" key="10">
    <source>
        <dbReference type="Pfam" id="PF12704"/>
    </source>
</evidence>
<feature type="transmembrane region" description="Helical" evidence="8">
    <location>
        <begin position="50"/>
        <end position="70"/>
    </location>
</feature>
<organism evidence="11 12">
    <name type="scientific">Sphaerisporangium rufum</name>
    <dbReference type="NCBI Taxonomy" id="1381558"/>
    <lineage>
        <taxon>Bacteria</taxon>
        <taxon>Bacillati</taxon>
        <taxon>Actinomycetota</taxon>
        <taxon>Actinomycetes</taxon>
        <taxon>Streptosporangiales</taxon>
        <taxon>Streptosporangiaceae</taxon>
        <taxon>Sphaerisporangium</taxon>
    </lineage>
</organism>
<dbReference type="Proteomes" id="UP000655287">
    <property type="component" value="Unassembled WGS sequence"/>
</dbReference>
<dbReference type="GO" id="GO:0005886">
    <property type="term" value="C:plasma membrane"/>
    <property type="evidence" value="ECO:0007669"/>
    <property type="project" value="UniProtKB-SubCell"/>
</dbReference>
<evidence type="ECO:0000256" key="1">
    <source>
        <dbReference type="ARBA" id="ARBA00004651"/>
    </source>
</evidence>
<comment type="caution">
    <text evidence="11">The sequence shown here is derived from an EMBL/GenBank/DDBJ whole genome shotgun (WGS) entry which is preliminary data.</text>
</comment>
<evidence type="ECO:0000313" key="12">
    <source>
        <dbReference type="Proteomes" id="UP000655287"/>
    </source>
</evidence>
<feature type="domain" description="ABC3 transporter permease C-terminal" evidence="9">
    <location>
        <begin position="301"/>
        <end position="413"/>
    </location>
</feature>
<keyword evidence="2" id="KW-1003">Cell membrane</keyword>
<dbReference type="Pfam" id="PF12704">
    <property type="entry name" value="MacB_PCD"/>
    <property type="match status" value="1"/>
</dbReference>
<evidence type="ECO:0000256" key="3">
    <source>
        <dbReference type="ARBA" id="ARBA00022692"/>
    </source>
</evidence>
<dbReference type="PANTHER" id="PTHR30572:SF4">
    <property type="entry name" value="ABC TRANSPORTER PERMEASE YTRF"/>
    <property type="match status" value="1"/>
</dbReference>
<keyword evidence="3 8" id="KW-0812">Transmembrane</keyword>
<reference evidence="11" key="1">
    <citation type="submission" date="2021-01" db="EMBL/GenBank/DDBJ databases">
        <title>Whole genome shotgun sequence of Sphaerisporangium rufum NBRC 109079.</title>
        <authorList>
            <person name="Komaki H."/>
            <person name="Tamura T."/>
        </authorList>
    </citation>
    <scope>NUCLEOTIDE SEQUENCE</scope>
    <source>
        <strain evidence="11">NBRC 109079</strain>
    </source>
</reference>
<proteinExistence type="inferred from homology"/>
<sequence length="420" mass="42613">MAATPPANAGPVLTPARPAGPPPPPRPARLRPADLLRVGATGMRARPLRAFLSALGISIGIAAMVAVVGVSSSSRAELDRALAALGTNLLTVSRGTTLTGEQAWLPDTAETMIGRIGPVRAVSAVGRVDGAKVYRTGRIPEVQTNGLAVYAAREDLRDVLGVRLRLGAWLNRATARYPATVLGATAAARLGIGHPGPDTRVLAGGVWFTVVGVLRPAELAPELDTAALVGWPVAADRLGFDGHPTMVYARAADDQVAAVRDVLGATANPAAPNEVEVSRPSDALAARQAAGQAFTGLLLGLGAVALLVGGVGVANTMVISVLERRAEIGLRRSLGATRGQVRAQFLTESLLLSAAGGVAGALLGAALTAGYAAYQGWPVVVPPWALLGGVAVPPAIGALAGLYPALRAARLPPTEALAVP</sequence>
<dbReference type="PANTHER" id="PTHR30572">
    <property type="entry name" value="MEMBRANE COMPONENT OF TRANSPORTER-RELATED"/>
    <property type="match status" value="1"/>
</dbReference>
<evidence type="ECO:0000256" key="5">
    <source>
        <dbReference type="ARBA" id="ARBA00023136"/>
    </source>
</evidence>
<gene>
    <name evidence="11" type="ORF">Sru01_64380</name>
</gene>
<dbReference type="InterPro" id="IPR003838">
    <property type="entry name" value="ABC3_permease_C"/>
</dbReference>
<dbReference type="InterPro" id="IPR025857">
    <property type="entry name" value="MacB_PCD"/>
</dbReference>
<evidence type="ECO:0000256" key="6">
    <source>
        <dbReference type="ARBA" id="ARBA00038076"/>
    </source>
</evidence>
<comment type="similarity">
    <text evidence="6">Belongs to the ABC-4 integral membrane protein family.</text>
</comment>
<dbReference type="RefSeq" id="WP_203993744.1">
    <property type="nucleotide sequence ID" value="NZ_BOOU01000098.1"/>
</dbReference>
<name>A0A919R884_9ACTN</name>